<organism evidence="1 2">
    <name type="scientific">Arsenophonus nasoniae</name>
    <name type="common">son-killer infecting Nasonia vitripennis</name>
    <dbReference type="NCBI Taxonomy" id="638"/>
    <lineage>
        <taxon>Bacteria</taxon>
        <taxon>Pseudomonadati</taxon>
        <taxon>Pseudomonadota</taxon>
        <taxon>Gammaproteobacteria</taxon>
        <taxon>Enterobacterales</taxon>
        <taxon>Morganellaceae</taxon>
        <taxon>Arsenophonus</taxon>
    </lineage>
</organism>
<dbReference type="PROSITE" id="PS51257">
    <property type="entry name" value="PROKAR_LIPOPROTEIN"/>
    <property type="match status" value="1"/>
</dbReference>
<dbReference type="InterPro" id="IPR025130">
    <property type="entry name" value="DUF4056"/>
</dbReference>
<gene>
    <name evidence="1" type="ORF">QE207_03435</name>
</gene>
<dbReference type="AlphaFoldDB" id="A0AA95GB27"/>
<dbReference type="RefSeq" id="WP_280629492.1">
    <property type="nucleotide sequence ID" value="NZ_CP123498.1"/>
</dbReference>
<sequence length="378" mass="43282">MKLFIQVISFCIFLISCKENTTTSITIQPVLKTETDEEAHRVWPVMQSIAPPQGLRPCCAFGYNLKVKLWQIPIPFYRIDNIVEANKLGEHHYNDSFWGTLTALIGLSKEKLGLIYTEKGGFIDIAHVKDTADYTLYLFTEIFAHLGENYQIQLDDELAARKIQLFVSKLSISYIERYTLSAYLAAELAFELAAWHEIAQSYGYESVPGFSEGISAFSPEDLYSNLLGARIALTLILQGQASSVSQFSAGMTKTLPSALKELGAYAKNETQQMFDQVDSLWWNSKMHVPDKFLLLKRDYETSSTRMPVMPLKYIQYGHKLSLPQNYKHYKLAQFAQLQLWPTKFSTVLPAKKGYWTREDFPQIAKFTEIRDNLELEQQ</sequence>
<dbReference type="EMBL" id="CP123498">
    <property type="protein sequence ID" value="WGL95676.1"/>
    <property type="molecule type" value="Genomic_DNA"/>
</dbReference>
<dbReference type="Proteomes" id="UP001177597">
    <property type="component" value="Chromosome"/>
</dbReference>
<protein>
    <submittedName>
        <fullName evidence="1">DUF4056 domain-containing protein</fullName>
    </submittedName>
</protein>
<name>A0AA95GB27_9GAMM</name>
<accession>A0AA95GB27</accession>
<reference evidence="1" key="1">
    <citation type="submission" date="2023-04" db="EMBL/GenBank/DDBJ databases">
        <title>Genome dynamics across the evolutionary transition to endosymbiosis.</title>
        <authorList>
            <person name="Siozios S."/>
            <person name="Nadal-Jimenez P."/>
            <person name="Azagi T."/>
            <person name="Sprong H."/>
            <person name="Frost C.L."/>
            <person name="Parratt S.R."/>
            <person name="Taylor G."/>
            <person name="Brettell L."/>
            <person name="Lew K.C."/>
            <person name="Croft L."/>
            <person name="King K.C."/>
            <person name="Brockhurst M.A."/>
            <person name="Hypsa V."/>
            <person name="Novakova E."/>
            <person name="Darby A.C."/>
            <person name="Hurst G.D.D."/>
        </authorList>
    </citation>
    <scope>NUCLEOTIDE SEQUENCE</scope>
    <source>
        <strain evidence="1">AIh</strain>
    </source>
</reference>
<evidence type="ECO:0000313" key="1">
    <source>
        <dbReference type="EMBL" id="WGL95676.1"/>
    </source>
</evidence>
<dbReference type="Pfam" id="PF13265">
    <property type="entry name" value="DUF4056"/>
    <property type="match status" value="1"/>
</dbReference>
<evidence type="ECO:0000313" key="2">
    <source>
        <dbReference type="Proteomes" id="UP001177597"/>
    </source>
</evidence>
<proteinExistence type="predicted"/>